<organism evidence="2 3">
    <name type="scientific">Aureobasidium namibiae CBS 147.97</name>
    <dbReference type="NCBI Taxonomy" id="1043004"/>
    <lineage>
        <taxon>Eukaryota</taxon>
        <taxon>Fungi</taxon>
        <taxon>Dikarya</taxon>
        <taxon>Ascomycota</taxon>
        <taxon>Pezizomycotina</taxon>
        <taxon>Dothideomycetes</taxon>
        <taxon>Dothideomycetidae</taxon>
        <taxon>Dothideales</taxon>
        <taxon>Saccotheciaceae</taxon>
        <taxon>Aureobasidium</taxon>
    </lineage>
</organism>
<reference evidence="2 3" key="1">
    <citation type="journal article" date="2014" name="BMC Genomics">
        <title>Genome sequencing of four Aureobasidium pullulans varieties: biotechnological potential, stress tolerance, and description of new species.</title>
        <authorList>
            <person name="Gostin Ar C."/>
            <person name="Ohm R.A."/>
            <person name="Kogej T."/>
            <person name="Sonjak S."/>
            <person name="Turk M."/>
            <person name="Zajc J."/>
            <person name="Zalar P."/>
            <person name="Grube M."/>
            <person name="Sun H."/>
            <person name="Han J."/>
            <person name="Sharma A."/>
            <person name="Chiniquy J."/>
            <person name="Ngan C.Y."/>
            <person name="Lipzen A."/>
            <person name="Barry K."/>
            <person name="Grigoriev I.V."/>
            <person name="Gunde-Cimerman N."/>
        </authorList>
    </citation>
    <scope>NUCLEOTIDE SEQUENCE [LARGE SCALE GENOMIC DNA]</scope>
    <source>
        <strain evidence="2 3">CBS 147.97</strain>
    </source>
</reference>
<sequence length="295" mass="33271">MEPTPPATGQLLKSPLASIPLLQAPPATLPPSPIPPAAATSSQAPPTAVSSSQAPSATVPSTCFRPLVNVPTASHPDGQNLKRYGHRAPTFQVWYEMYLGNQLSDEIIGALLYLSPDEVEELKSYIREMLRLPVRPLLLRTFDIHYPYEAPSQELIYKQGDTLLRWHVLAGRAGILLRSCVVFEVSFKYPHLFREPASVEDFEKEWWPDNYHYYTLVPYTYRREILVRLIEACAEDMKKNKNLRILSTDPTPYRKRPASSLENDDASTKRARIDVAPIGNLSFGYHGLTIRKASR</sequence>
<dbReference type="AlphaFoldDB" id="A0A074WIA7"/>
<keyword evidence="3" id="KW-1185">Reference proteome</keyword>
<dbReference type="RefSeq" id="XP_013427125.1">
    <property type="nucleotide sequence ID" value="XM_013571671.1"/>
</dbReference>
<proteinExistence type="predicted"/>
<gene>
    <name evidence="2" type="ORF">M436DRAFT_63975</name>
</gene>
<protein>
    <submittedName>
        <fullName evidence="2">Uncharacterized protein</fullName>
    </submittedName>
</protein>
<feature type="region of interest" description="Disordered" evidence="1">
    <location>
        <begin position="22"/>
        <end position="57"/>
    </location>
</feature>
<dbReference type="GeneID" id="25413610"/>
<feature type="compositionally biased region" description="Low complexity" evidence="1">
    <location>
        <begin position="37"/>
        <end position="57"/>
    </location>
</feature>
<name>A0A074WIA7_9PEZI</name>
<evidence type="ECO:0000313" key="3">
    <source>
        <dbReference type="Proteomes" id="UP000027730"/>
    </source>
</evidence>
<evidence type="ECO:0000256" key="1">
    <source>
        <dbReference type="SAM" id="MobiDB-lite"/>
    </source>
</evidence>
<feature type="compositionally biased region" description="Pro residues" evidence="1">
    <location>
        <begin position="27"/>
        <end position="36"/>
    </location>
</feature>
<evidence type="ECO:0000313" key="2">
    <source>
        <dbReference type="EMBL" id="KEQ72798.1"/>
    </source>
</evidence>
<dbReference type="HOGENOM" id="CLU_943302_0_0_1"/>
<dbReference type="Proteomes" id="UP000027730">
    <property type="component" value="Unassembled WGS sequence"/>
</dbReference>
<dbReference type="EMBL" id="KL584710">
    <property type="protein sequence ID" value="KEQ72798.1"/>
    <property type="molecule type" value="Genomic_DNA"/>
</dbReference>
<dbReference type="OrthoDB" id="3932522at2759"/>
<accession>A0A074WIA7</accession>